<evidence type="ECO:0000256" key="1">
    <source>
        <dbReference type="SAM" id="Phobius"/>
    </source>
</evidence>
<accession>A0A1S3Y638</accession>
<dbReference type="STRING" id="4097.A0A1S3Y638"/>
<feature type="transmembrane region" description="Helical" evidence="1">
    <location>
        <begin position="91"/>
        <end position="109"/>
    </location>
</feature>
<proteinExistence type="predicted"/>
<evidence type="ECO:0000313" key="2">
    <source>
        <dbReference type="RefSeq" id="XP_016447644.1"/>
    </source>
</evidence>
<dbReference type="KEGG" id="nta:107772671"/>
<keyword evidence="1" id="KW-1133">Transmembrane helix</keyword>
<gene>
    <name evidence="2" type="primary">LOC107772671</name>
</gene>
<feature type="non-terminal residue" evidence="2">
    <location>
        <position position="111"/>
    </location>
</feature>
<dbReference type="RefSeq" id="XP_016447644.1">
    <property type="nucleotide sequence ID" value="XM_016592158.1"/>
</dbReference>
<keyword evidence="1" id="KW-0812">Transmembrane</keyword>
<dbReference type="PaxDb" id="4097-A0A1S3Y638"/>
<protein>
    <submittedName>
        <fullName evidence="2">Uncharacterized protein</fullName>
    </submittedName>
</protein>
<sequence length="111" mass="13113">MVYTTCSLCSALIDWVNWLERALEVSIQSTRRRSNLSDAEEVLMQYQLQNIHVSSPVMISQLETAIEKHMSWLDHVHLFFALNFRDRSWDLLLQLKVIYLVCCVFFSFLQV</sequence>
<reference evidence="2" key="1">
    <citation type="submission" date="2025-08" db="UniProtKB">
        <authorList>
            <consortium name="RefSeq"/>
        </authorList>
    </citation>
    <scope>IDENTIFICATION</scope>
</reference>
<keyword evidence="1" id="KW-0472">Membrane</keyword>
<name>A0A1S3Y638_TOBAC</name>
<organism evidence="2">
    <name type="scientific">Nicotiana tabacum</name>
    <name type="common">Common tobacco</name>
    <dbReference type="NCBI Taxonomy" id="4097"/>
    <lineage>
        <taxon>Eukaryota</taxon>
        <taxon>Viridiplantae</taxon>
        <taxon>Streptophyta</taxon>
        <taxon>Embryophyta</taxon>
        <taxon>Tracheophyta</taxon>
        <taxon>Spermatophyta</taxon>
        <taxon>Magnoliopsida</taxon>
        <taxon>eudicotyledons</taxon>
        <taxon>Gunneridae</taxon>
        <taxon>Pentapetalae</taxon>
        <taxon>asterids</taxon>
        <taxon>lamiids</taxon>
        <taxon>Solanales</taxon>
        <taxon>Solanaceae</taxon>
        <taxon>Nicotianoideae</taxon>
        <taxon>Nicotianeae</taxon>
        <taxon>Nicotiana</taxon>
    </lineage>
</organism>
<dbReference type="AlphaFoldDB" id="A0A1S3Y638"/>